<evidence type="ECO:0000259" key="1">
    <source>
        <dbReference type="Pfam" id="PF00534"/>
    </source>
</evidence>
<name>A0ABQ1NUL0_9BACI</name>
<dbReference type="Pfam" id="PF00534">
    <property type="entry name" value="Glycos_transf_1"/>
    <property type="match status" value="1"/>
</dbReference>
<dbReference type="InterPro" id="IPR001296">
    <property type="entry name" value="Glyco_trans_1"/>
</dbReference>
<dbReference type="Proteomes" id="UP000619534">
    <property type="component" value="Unassembled WGS sequence"/>
</dbReference>
<reference evidence="4" key="1">
    <citation type="journal article" date="2019" name="Int. J. Syst. Evol. Microbiol.">
        <title>The Global Catalogue of Microorganisms (GCM) 10K type strain sequencing project: providing services to taxonomists for standard genome sequencing and annotation.</title>
        <authorList>
            <consortium name="The Broad Institute Genomics Platform"/>
            <consortium name="The Broad Institute Genome Sequencing Center for Infectious Disease"/>
            <person name="Wu L."/>
            <person name="Ma J."/>
        </authorList>
    </citation>
    <scope>NUCLEOTIDE SEQUENCE [LARGE SCALE GENOMIC DNA]</scope>
    <source>
        <strain evidence="4">CCM 7282</strain>
    </source>
</reference>
<sequence>MKILMLRPNYFPEVAGGTRLAKDLVDDLIAAGHQVEMITPFPVKVDEKVKREYKAKKNEVDQDGSLVIRRIDVPIEERSFPRRIMKALFVFLGMYRKGLASKNPDLIMTISMPPFIGPLGSILGKTKKVPVVYWEQDIISKSIKKDSKIGNRLVKGVVKKVINLLETFSVKTSTHTVTISNKFKNYHLHEDKVNPKKISTIYNWIDTSQVNYVKRENNELFQELGLDEDKFYITYCGNIGYPHNLETFIETAKKLENYRDIEFLIFGEGSRKKAIQRHREQLNAENVKMYPLVPLDKASLAYSIGDISIVIGQAGTSENGFPSKTWSIMSAARPVVSSFDIDSELTNIIRENEAGIAVPPEDSNALKEAILTIYHDRSLIDKMGQNGLAYVENNISRKETTSEVINLFENLHTKNKEGRK</sequence>
<dbReference type="EMBL" id="BMCJ01000002">
    <property type="protein sequence ID" value="GGC84806.1"/>
    <property type="molecule type" value="Genomic_DNA"/>
</dbReference>
<dbReference type="InterPro" id="IPR028098">
    <property type="entry name" value="Glyco_trans_4-like_N"/>
</dbReference>
<accession>A0ABQ1NUL0</accession>
<dbReference type="PANTHER" id="PTHR12526:SF609">
    <property type="entry name" value="LIPOPOLYSACCHARIDE BIOSYNTHESIS PROTEIN"/>
    <property type="match status" value="1"/>
</dbReference>
<dbReference type="CDD" id="cd03794">
    <property type="entry name" value="GT4_WbuB-like"/>
    <property type="match status" value="1"/>
</dbReference>
<evidence type="ECO:0000259" key="2">
    <source>
        <dbReference type="Pfam" id="PF13439"/>
    </source>
</evidence>
<comment type="caution">
    <text evidence="3">The sequence shown here is derived from an EMBL/GenBank/DDBJ whole genome shotgun (WGS) entry which is preliminary data.</text>
</comment>
<dbReference type="PANTHER" id="PTHR12526">
    <property type="entry name" value="GLYCOSYLTRANSFERASE"/>
    <property type="match status" value="1"/>
</dbReference>
<proteinExistence type="predicted"/>
<organism evidence="3 4">
    <name type="scientific">Thalassobacillus devorans</name>
    <dbReference type="NCBI Taxonomy" id="279813"/>
    <lineage>
        <taxon>Bacteria</taxon>
        <taxon>Bacillati</taxon>
        <taxon>Bacillota</taxon>
        <taxon>Bacilli</taxon>
        <taxon>Bacillales</taxon>
        <taxon>Bacillaceae</taxon>
        <taxon>Thalassobacillus</taxon>
    </lineage>
</organism>
<evidence type="ECO:0000313" key="4">
    <source>
        <dbReference type="Proteomes" id="UP000619534"/>
    </source>
</evidence>
<dbReference type="RefSeq" id="WP_062442081.1">
    <property type="nucleotide sequence ID" value="NZ_BMCJ01000002.1"/>
</dbReference>
<evidence type="ECO:0000313" key="3">
    <source>
        <dbReference type="EMBL" id="GGC84806.1"/>
    </source>
</evidence>
<dbReference type="Gene3D" id="3.40.50.2000">
    <property type="entry name" value="Glycogen Phosphorylase B"/>
    <property type="match status" value="2"/>
</dbReference>
<feature type="domain" description="Glycosyltransferase subfamily 4-like N-terminal" evidence="2">
    <location>
        <begin position="16"/>
        <end position="208"/>
    </location>
</feature>
<gene>
    <name evidence="3" type="ORF">GCM10007216_14380</name>
</gene>
<keyword evidence="4" id="KW-1185">Reference proteome</keyword>
<protein>
    <submittedName>
        <fullName evidence="3">Glycosyltransferase WbuB</fullName>
    </submittedName>
</protein>
<dbReference type="SUPFAM" id="SSF53756">
    <property type="entry name" value="UDP-Glycosyltransferase/glycogen phosphorylase"/>
    <property type="match status" value="1"/>
</dbReference>
<dbReference type="Pfam" id="PF13439">
    <property type="entry name" value="Glyco_transf_4"/>
    <property type="match status" value="1"/>
</dbReference>
<feature type="domain" description="Glycosyl transferase family 1" evidence="1">
    <location>
        <begin position="218"/>
        <end position="387"/>
    </location>
</feature>